<name>A0A060SVB4_PYCCI</name>
<proteinExistence type="predicted"/>
<dbReference type="AlphaFoldDB" id="A0A060SVB4"/>
<dbReference type="HOGENOM" id="CLU_1102945_0_0_1"/>
<dbReference type="Proteomes" id="UP000029665">
    <property type="component" value="Unassembled WGS sequence"/>
</dbReference>
<accession>A0A060SVB4</accession>
<dbReference type="EMBL" id="CCBP010000344">
    <property type="protein sequence ID" value="CDO76164.1"/>
    <property type="molecule type" value="Genomic_DNA"/>
</dbReference>
<dbReference type="STRING" id="5643.A0A060SVB4"/>
<evidence type="ECO:0000313" key="2">
    <source>
        <dbReference type="EMBL" id="CDO76164.1"/>
    </source>
</evidence>
<protein>
    <submittedName>
        <fullName evidence="2">Uncharacterized protein</fullName>
    </submittedName>
</protein>
<feature type="region of interest" description="Disordered" evidence="1">
    <location>
        <begin position="212"/>
        <end position="240"/>
    </location>
</feature>
<dbReference type="OMA" id="GKAHREW"/>
<sequence>MTGAYLKPSLYNKPLPRLVPQPLHITGMIVARRKARARRMVMHETLKEHMKLIDVERDVERSLAQQAEVEGTSLEQVYADDYGGWREPIINQFKQLSQSFELERQRAATPYPPELLEQIKAARREKVANKTRERERELRGEMTNRLLKQMRKSPPAHRLAKMSDRRRRMDAISRGVSEVGYVAKVKRALGFKLRDPDAWKAEMGRPEHKEMLDRMAEEIEKENVRRRSSPFDGDTASPER</sequence>
<gene>
    <name evidence="2" type="ORF">BN946_scf184740.g7</name>
</gene>
<dbReference type="OrthoDB" id="2571149at2759"/>
<feature type="compositionally biased region" description="Basic and acidic residues" evidence="1">
    <location>
        <begin position="212"/>
        <end position="225"/>
    </location>
</feature>
<reference evidence="2" key="1">
    <citation type="submission" date="2014-01" db="EMBL/GenBank/DDBJ databases">
        <title>The genome of the white-rot fungus Pycnoporus cinnabarinus: a basidiomycete model with a versatile arsenal for lignocellulosic biomass breakdown.</title>
        <authorList>
            <person name="Levasseur A."/>
            <person name="Lomascolo A."/>
            <person name="Ruiz-Duenas F.J."/>
            <person name="Uzan E."/>
            <person name="Piumi F."/>
            <person name="Kues U."/>
            <person name="Ram A.F.J."/>
            <person name="Murat C."/>
            <person name="Haon M."/>
            <person name="Benoit I."/>
            <person name="Arfi Y."/>
            <person name="Chevret D."/>
            <person name="Drula E."/>
            <person name="Kwon M.J."/>
            <person name="Gouret P."/>
            <person name="Lesage-Meessen L."/>
            <person name="Lombard V."/>
            <person name="Mariette J."/>
            <person name="Noirot C."/>
            <person name="Park J."/>
            <person name="Patyshakuliyeva A."/>
            <person name="Wieneger R.A.B."/>
            <person name="Wosten H.A.B."/>
            <person name="Martin F."/>
            <person name="Coutinho P.M."/>
            <person name="de Vries R."/>
            <person name="Martinez A.T."/>
            <person name="Klopp C."/>
            <person name="Pontarotti P."/>
            <person name="Henrissat B."/>
            <person name="Record E."/>
        </authorList>
    </citation>
    <scope>NUCLEOTIDE SEQUENCE [LARGE SCALE GENOMIC DNA]</scope>
    <source>
        <strain evidence="2">BRFM137</strain>
    </source>
</reference>
<evidence type="ECO:0000313" key="3">
    <source>
        <dbReference type="Proteomes" id="UP000029665"/>
    </source>
</evidence>
<keyword evidence="3" id="KW-1185">Reference proteome</keyword>
<evidence type="ECO:0000256" key="1">
    <source>
        <dbReference type="SAM" id="MobiDB-lite"/>
    </source>
</evidence>
<comment type="caution">
    <text evidence="2">The sequence shown here is derived from an EMBL/GenBank/DDBJ whole genome shotgun (WGS) entry which is preliminary data.</text>
</comment>
<organism evidence="2 3">
    <name type="scientific">Pycnoporus cinnabarinus</name>
    <name type="common">Cinnabar-red polypore</name>
    <name type="synonym">Trametes cinnabarina</name>
    <dbReference type="NCBI Taxonomy" id="5643"/>
    <lineage>
        <taxon>Eukaryota</taxon>
        <taxon>Fungi</taxon>
        <taxon>Dikarya</taxon>
        <taxon>Basidiomycota</taxon>
        <taxon>Agaricomycotina</taxon>
        <taxon>Agaricomycetes</taxon>
        <taxon>Polyporales</taxon>
        <taxon>Polyporaceae</taxon>
        <taxon>Trametes</taxon>
    </lineage>
</organism>